<reference evidence="1 2" key="1">
    <citation type="submission" date="2016-11" db="EMBL/GenBank/DDBJ databases">
        <authorList>
            <person name="Jaros S."/>
            <person name="Januszkiewicz K."/>
            <person name="Wedrychowicz H."/>
        </authorList>
    </citation>
    <scope>NUCLEOTIDE SEQUENCE [LARGE SCALE GENOMIC DNA]</scope>
    <source>
        <strain evidence="1 2">DSM 6191</strain>
    </source>
</reference>
<dbReference type="EMBL" id="FQXU01000004">
    <property type="protein sequence ID" value="SHH82983.1"/>
    <property type="molecule type" value="Genomic_DNA"/>
</dbReference>
<protein>
    <submittedName>
        <fullName evidence="1">Pyridoxamine 5'-phosphate oxidase</fullName>
    </submittedName>
</protein>
<evidence type="ECO:0000313" key="2">
    <source>
        <dbReference type="Proteomes" id="UP000184241"/>
    </source>
</evidence>
<dbReference type="RefSeq" id="WP_073017238.1">
    <property type="nucleotide sequence ID" value="NZ_FQXU01000004.1"/>
</dbReference>
<organism evidence="1 2">
    <name type="scientific">Clostridium intestinale DSM 6191</name>
    <dbReference type="NCBI Taxonomy" id="1121320"/>
    <lineage>
        <taxon>Bacteria</taxon>
        <taxon>Bacillati</taxon>
        <taxon>Bacillota</taxon>
        <taxon>Clostridia</taxon>
        <taxon>Eubacteriales</taxon>
        <taxon>Clostridiaceae</taxon>
        <taxon>Clostridium</taxon>
    </lineage>
</organism>
<evidence type="ECO:0000313" key="1">
    <source>
        <dbReference type="EMBL" id="SHH82983.1"/>
    </source>
</evidence>
<gene>
    <name evidence="1" type="ORF">SAMN02745941_00947</name>
</gene>
<name>A0A1M5W715_9CLOT</name>
<proteinExistence type="predicted"/>
<sequence>MDNYFNEAISVMKELYGKDVAMSLATVNGDKANVRVINAYYKDKVFYITSYGLSNKMKEISKNKNVALNHNLFVAHGTGENIGNPLDKVNEKLREELKNVFFVFYDKHVNEKDKNTCILKVNLSDALVFANYYKYFIDFENETSTREKCVVDIIF</sequence>
<dbReference type="SUPFAM" id="SSF50475">
    <property type="entry name" value="FMN-binding split barrel"/>
    <property type="match status" value="1"/>
</dbReference>
<dbReference type="InterPro" id="IPR012349">
    <property type="entry name" value="Split_barrel_FMN-bd"/>
</dbReference>
<dbReference type="Proteomes" id="UP000184241">
    <property type="component" value="Unassembled WGS sequence"/>
</dbReference>
<accession>A0A1M5W715</accession>
<dbReference type="AlphaFoldDB" id="A0A1M5W715"/>
<dbReference type="Gene3D" id="2.30.110.10">
    <property type="entry name" value="Electron Transport, Fmn-binding Protein, Chain A"/>
    <property type="match status" value="1"/>
</dbReference>